<evidence type="ECO:0000256" key="1">
    <source>
        <dbReference type="SAM" id="Phobius"/>
    </source>
</evidence>
<gene>
    <name evidence="2" type="ORF">ACFFX0_20375</name>
</gene>
<protein>
    <submittedName>
        <fullName evidence="2">Uncharacterized protein</fullName>
    </submittedName>
</protein>
<dbReference type="EMBL" id="JBHMFI010000001">
    <property type="protein sequence ID" value="MFB9073424.1"/>
    <property type="molecule type" value="Genomic_DNA"/>
</dbReference>
<keyword evidence="1" id="KW-0812">Transmembrane</keyword>
<reference evidence="2 3" key="1">
    <citation type="submission" date="2024-09" db="EMBL/GenBank/DDBJ databases">
        <authorList>
            <person name="Sun Q."/>
            <person name="Mori K."/>
        </authorList>
    </citation>
    <scope>NUCLEOTIDE SEQUENCE [LARGE SCALE GENOMIC DNA]</scope>
    <source>
        <strain evidence="2 3">CCM 7609</strain>
    </source>
</reference>
<accession>A0ABV5G3C1</accession>
<proteinExistence type="predicted"/>
<evidence type="ECO:0000313" key="2">
    <source>
        <dbReference type="EMBL" id="MFB9073424.1"/>
    </source>
</evidence>
<keyword evidence="1" id="KW-0472">Membrane</keyword>
<keyword evidence="3" id="KW-1185">Reference proteome</keyword>
<dbReference type="Proteomes" id="UP001589575">
    <property type="component" value="Unassembled WGS sequence"/>
</dbReference>
<evidence type="ECO:0000313" key="3">
    <source>
        <dbReference type="Proteomes" id="UP001589575"/>
    </source>
</evidence>
<name>A0ABV5G3C1_9MICC</name>
<keyword evidence="1" id="KW-1133">Transmembrane helix</keyword>
<sequence length="47" mass="5273">MSLRYREKNSTTASMFRRAVSLLAVIGESRVTPLMMVSMSVLLLLNV</sequence>
<comment type="caution">
    <text evidence="2">The sequence shown here is derived from an EMBL/GenBank/DDBJ whole genome shotgun (WGS) entry which is preliminary data.</text>
</comment>
<organism evidence="2 3">
    <name type="scientific">Citricoccus parietis</name>
    <dbReference type="NCBI Taxonomy" id="592307"/>
    <lineage>
        <taxon>Bacteria</taxon>
        <taxon>Bacillati</taxon>
        <taxon>Actinomycetota</taxon>
        <taxon>Actinomycetes</taxon>
        <taxon>Micrococcales</taxon>
        <taxon>Micrococcaceae</taxon>
        <taxon>Citricoccus</taxon>
    </lineage>
</organism>
<feature type="transmembrane region" description="Helical" evidence="1">
    <location>
        <begin position="20"/>
        <end position="45"/>
    </location>
</feature>